<keyword evidence="4" id="KW-1133">Transmembrane helix</keyword>
<dbReference type="InterPro" id="IPR027470">
    <property type="entry name" value="Cation_efflux_CTD"/>
</dbReference>
<dbReference type="Gene3D" id="1.20.1510.10">
    <property type="entry name" value="Cation efflux protein transmembrane domain"/>
    <property type="match status" value="1"/>
</dbReference>
<proteinExistence type="predicted"/>
<dbReference type="OrthoDB" id="78296at2759"/>
<evidence type="ECO:0000256" key="1">
    <source>
        <dbReference type="ARBA" id="ARBA00004141"/>
    </source>
</evidence>
<evidence type="ECO:0000313" key="7">
    <source>
        <dbReference type="EMBL" id="PSC72281.1"/>
    </source>
</evidence>
<dbReference type="SUPFAM" id="SSF160240">
    <property type="entry name" value="Cation efflux protein cytoplasmic domain-like"/>
    <property type="match status" value="1"/>
</dbReference>
<dbReference type="InterPro" id="IPR036837">
    <property type="entry name" value="Cation_efflux_CTD_sf"/>
</dbReference>
<dbReference type="Pfam" id="PF16916">
    <property type="entry name" value="ZT_dimer"/>
    <property type="match status" value="1"/>
</dbReference>
<comment type="subcellular location">
    <subcellularLocation>
        <location evidence="1">Membrane</location>
        <topology evidence="1">Multi-pass membrane protein</topology>
    </subcellularLocation>
</comment>
<keyword evidence="2" id="KW-0813">Transport</keyword>
<dbReference type="InterPro" id="IPR027469">
    <property type="entry name" value="Cation_efflux_TMD_sf"/>
</dbReference>
<sequence length="172" mass="18983">MGALAEDHLNDVASNLGAILAAGVTKAWPAGWWVDSVSAILIALVILGRWSHITHAQVLKIVGQAAPEEFHQAVERIAAAHHPAVQVDITRAYHFGSRYNVEMEIVLPAAMTVAESHDIALGLQHKLEALDQVERAFVHVDYQRRHLPEHKVERNLLARLQERQARRGAAAV</sequence>
<dbReference type="PANTHER" id="PTHR43840:SF52">
    <property type="entry name" value="CATION EFFLUX FAMILY PROTEIN"/>
    <property type="match status" value="1"/>
</dbReference>
<name>A0A2P6VDZ2_9CHLO</name>
<dbReference type="GO" id="GO:0008324">
    <property type="term" value="F:monoatomic cation transmembrane transporter activity"/>
    <property type="evidence" value="ECO:0007669"/>
    <property type="project" value="TreeGrafter"/>
</dbReference>
<dbReference type="SUPFAM" id="SSF161111">
    <property type="entry name" value="Cation efflux protein transmembrane domain-like"/>
    <property type="match status" value="1"/>
</dbReference>
<accession>A0A2P6VDZ2</accession>
<dbReference type="STRING" id="554055.A0A2P6VDZ2"/>
<dbReference type="Gene3D" id="3.30.70.1350">
    <property type="entry name" value="Cation efflux protein, cytoplasmic domain"/>
    <property type="match status" value="1"/>
</dbReference>
<dbReference type="GO" id="GO:0016020">
    <property type="term" value="C:membrane"/>
    <property type="evidence" value="ECO:0007669"/>
    <property type="project" value="UniProtKB-SubCell"/>
</dbReference>
<dbReference type="EMBL" id="LHPF02000011">
    <property type="protein sequence ID" value="PSC72281.1"/>
    <property type="molecule type" value="Genomic_DNA"/>
</dbReference>
<evidence type="ECO:0000259" key="6">
    <source>
        <dbReference type="Pfam" id="PF16916"/>
    </source>
</evidence>
<evidence type="ECO:0000313" key="8">
    <source>
        <dbReference type="Proteomes" id="UP000239649"/>
    </source>
</evidence>
<dbReference type="Proteomes" id="UP000239649">
    <property type="component" value="Unassembled WGS sequence"/>
</dbReference>
<evidence type="ECO:0000256" key="3">
    <source>
        <dbReference type="ARBA" id="ARBA00022692"/>
    </source>
</evidence>
<dbReference type="InterPro" id="IPR050291">
    <property type="entry name" value="CDF_Transporter"/>
</dbReference>
<evidence type="ECO:0000256" key="4">
    <source>
        <dbReference type="ARBA" id="ARBA00022989"/>
    </source>
</evidence>
<comment type="caution">
    <text evidence="7">The sequence shown here is derived from an EMBL/GenBank/DDBJ whole genome shotgun (WGS) entry which is preliminary data.</text>
</comment>
<feature type="domain" description="Cation efflux protein cytoplasmic" evidence="6">
    <location>
        <begin position="67"/>
        <end position="141"/>
    </location>
</feature>
<organism evidence="7 8">
    <name type="scientific">Micractinium conductrix</name>
    <dbReference type="NCBI Taxonomy" id="554055"/>
    <lineage>
        <taxon>Eukaryota</taxon>
        <taxon>Viridiplantae</taxon>
        <taxon>Chlorophyta</taxon>
        <taxon>core chlorophytes</taxon>
        <taxon>Trebouxiophyceae</taxon>
        <taxon>Chlorellales</taxon>
        <taxon>Chlorellaceae</taxon>
        <taxon>Chlorella clade</taxon>
        <taxon>Micractinium</taxon>
    </lineage>
</organism>
<keyword evidence="3" id="KW-0812">Transmembrane</keyword>
<keyword evidence="5" id="KW-0472">Membrane</keyword>
<evidence type="ECO:0000256" key="2">
    <source>
        <dbReference type="ARBA" id="ARBA00022448"/>
    </source>
</evidence>
<gene>
    <name evidence="7" type="ORF">C2E20_4403</name>
</gene>
<evidence type="ECO:0000256" key="5">
    <source>
        <dbReference type="ARBA" id="ARBA00023136"/>
    </source>
</evidence>
<dbReference type="PANTHER" id="PTHR43840">
    <property type="entry name" value="MITOCHONDRIAL METAL TRANSPORTER 1-RELATED"/>
    <property type="match status" value="1"/>
</dbReference>
<reference evidence="7 8" key="1">
    <citation type="journal article" date="2018" name="Plant J.">
        <title>Genome sequences of Chlorella sorokiniana UTEX 1602 and Micractinium conductrix SAG 241.80: implications to maltose excretion by a green alga.</title>
        <authorList>
            <person name="Arriola M.B."/>
            <person name="Velmurugan N."/>
            <person name="Zhang Y."/>
            <person name="Plunkett M.H."/>
            <person name="Hondzo H."/>
            <person name="Barney B.M."/>
        </authorList>
    </citation>
    <scope>NUCLEOTIDE SEQUENCE [LARGE SCALE GENOMIC DNA]</scope>
    <source>
        <strain evidence="7 8">SAG 241.80</strain>
    </source>
</reference>
<protein>
    <submittedName>
        <fullName evidence="7">CDF membrane</fullName>
    </submittedName>
</protein>
<dbReference type="AlphaFoldDB" id="A0A2P6VDZ2"/>
<keyword evidence="8" id="KW-1185">Reference proteome</keyword>